<name>A0A8I5R0H0_PAPAN</name>
<dbReference type="PANTHER" id="PTHR46254">
    <property type="entry name" value="PROTEIN GVQW1-RELATED"/>
    <property type="match status" value="1"/>
</dbReference>
<reference evidence="2" key="3">
    <citation type="submission" date="2025-09" db="UniProtKB">
        <authorList>
            <consortium name="Ensembl"/>
        </authorList>
    </citation>
    <scope>IDENTIFICATION</scope>
</reference>
<proteinExistence type="predicted"/>
<evidence type="ECO:0000313" key="3">
    <source>
        <dbReference type="Proteomes" id="UP000028761"/>
    </source>
</evidence>
<evidence type="ECO:0000256" key="1">
    <source>
        <dbReference type="SAM" id="SignalP"/>
    </source>
</evidence>
<dbReference type="Ensembl" id="ENSPANT00000078645.1">
    <property type="protein sequence ID" value="ENSPANP00000052717.1"/>
    <property type="gene ID" value="ENSPANG00000042937.1"/>
</dbReference>
<keyword evidence="1" id="KW-0732">Signal</keyword>
<sequence>KLFFFLRWSFALVAQAGVQWRKLGSLQPPTTGFKRFSHLSLPNSWDYRCEPPCPDYFCEFQFGDCFWWEEVFQQTKFTSPKSALNAGDKNIPLTIITLLWYLLQICGQPSEIRSER</sequence>
<reference evidence="2 3" key="1">
    <citation type="submission" date="2012-03" db="EMBL/GenBank/DDBJ databases">
        <title>Whole Genome Assembly of Papio anubis.</title>
        <authorList>
            <person name="Liu Y.L."/>
            <person name="Abraham K.A."/>
            <person name="Akbar H.A."/>
            <person name="Ali S.A."/>
            <person name="Anosike U.A."/>
            <person name="Aqrawi P.A."/>
            <person name="Arias F.A."/>
            <person name="Attaway T.A."/>
            <person name="Awwad R.A."/>
            <person name="Babu C.B."/>
            <person name="Bandaranaike D.B."/>
            <person name="Battles P.B."/>
            <person name="Bell A.B."/>
            <person name="Beltran B.B."/>
            <person name="Berhane-Mersha D.B."/>
            <person name="Bess C.B."/>
            <person name="Bickham C.B."/>
            <person name="Bolden T.B."/>
            <person name="Carter K.C."/>
            <person name="Chau D.C."/>
            <person name="Chavez A.C."/>
            <person name="Clerc-Blankenburg K.C."/>
            <person name="Coyle M.C."/>
            <person name="Dao M.D."/>
            <person name="Davila M.L.D."/>
            <person name="Davy-Carroll L.D."/>
            <person name="Denson S.D."/>
            <person name="Dinh H.D."/>
            <person name="Fernandez S.F."/>
            <person name="Fernando P.F."/>
            <person name="Forbes L.F."/>
            <person name="Francis C.F."/>
            <person name="Francisco L.F."/>
            <person name="Fu Q.F."/>
            <person name="Garcia-Iii R.G."/>
            <person name="Garrett T.G."/>
            <person name="Gross S.G."/>
            <person name="Gubbala S.G."/>
            <person name="Hirani K.H."/>
            <person name="Hogues M.H."/>
            <person name="Hollins B.H."/>
            <person name="Jackson L.J."/>
            <person name="Javaid M.J."/>
            <person name="Jhangiani S.J."/>
            <person name="Johnson A.J."/>
            <person name="Johnson B.J."/>
            <person name="Jones J.J."/>
            <person name="Joshi V.J."/>
            <person name="Kalu J.K."/>
            <person name="Khan N.K."/>
            <person name="Korchina V.K."/>
            <person name="Kovar C.K."/>
            <person name="Lago L.L."/>
            <person name="Lara F.L."/>
            <person name="Le T.-K.L."/>
            <person name="Lee S.L."/>
            <person name="Legall-Iii F.L."/>
            <person name="Lemon S.L."/>
            <person name="Liu J.L."/>
            <person name="Liu Y.-S.L."/>
            <person name="Liyanage D.L."/>
            <person name="Lopez J.L."/>
            <person name="Lorensuhewa L.L."/>
            <person name="Mata R.M."/>
            <person name="Mathew T.M."/>
            <person name="Mercado C.M."/>
            <person name="Mercado I.M."/>
            <person name="Morales K.M."/>
            <person name="Morgan M.M."/>
            <person name="Munidasa M.M."/>
            <person name="Ngo D.N."/>
            <person name="Nguyen L.N."/>
            <person name="Nguyen T.N."/>
            <person name="Nguyen N.N."/>
            <person name="Obregon M.O."/>
            <person name="Okwuonu G.O."/>
            <person name="Ongeri F.O."/>
            <person name="Onwere C.O."/>
            <person name="Osifeso I.O."/>
            <person name="Parra A.P."/>
            <person name="Patil S.P."/>
            <person name="Perez A.P."/>
            <person name="Perez Y.P."/>
            <person name="Pham C.P."/>
            <person name="Pu L.-L.P."/>
            <person name="Puazo M.P."/>
            <person name="Quiroz J.Q."/>
            <person name="Rouhana J.R."/>
            <person name="Ruiz M.R."/>
            <person name="Ruiz S.-J.R."/>
            <person name="Saada N.S."/>
            <person name="Santibanez J.S."/>
            <person name="Scheel M.S."/>
            <person name="Schneider B.S."/>
            <person name="Simmons D.S."/>
            <person name="Sisson I.S."/>
            <person name="Tang L.-Y.T."/>
            <person name="Thornton R.T."/>
            <person name="Tisius J.T."/>
            <person name="Toledanes G.T."/>
            <person name="Trejos Z.T."/>
            <person name="Usmani K.U."/>
            <person name="Varghese R.V."/>
            <person name="Vattathil S.V."/>
            <person name="Vee V.V."/>
            <person name="Walker D.W."/>
            <person name="Weissenberger G.W."/>
            <person name="White C.W."/>
            <person name="Williams A.W."/>
            <person name="Woodworth J.W."/>
            <person name="Wright R.W."/>
            <person name="Zhu Y.Z."/>
            <person name="Han Y.H."/>
            <person name="Newsham I.N."/>
            <person name="Nazareth L.N."/>
            <person name="Worley K.W."/>
            <person name="Muzny D.M."/>
            <person name="Rogers J.R."/>
            <person name="Gibbs R.G."/>
        </authorList>
    </citation>
    <scope>NUCLEOTIDE SEQUENCE [LARGE SCALE GENOMIC DNA]</scope>
</reference>
<dbReference type="AlphaFoldDB" id="A0A8I5R0H0"/>
<dbReference type="Proteomes" id="UP000028761">
    <property type="component" value="Chromosome 13"/>
</dbReference>
<protein>
    <submittedName>
        <fullName evidence="2">Uncharacterized protein</fullName>
    </submittedName>
</protein>
<organism evidence="2 3">
    <name type="scientific">Papio anubis</name>
    <name type="common">Olive baboon</name>
    <dbReference type="NCBI Taxonomy" id="9555"/>
    <lineage>
        <taxon>Eukaryota</taxon>
        <taxon>Metazoa</taxon>
        <taxon>Chordata</taxon>
        <taxon>Craniata</taxon>
        <taxon>Vertebrata</taxon>
        <taxon>Euteleostomi</taxon>
        <taxon>Mammalia</taxon>
        <taxon>Eutheria</taxon>
        <taxon>Euarchontoglires</taxon>
        <taxon>Primates</taxon>
        <taxon>Haplorrhini</taxon>
        <taxon>Catarrhini</taxon>
        <taxon>Cercopithecidae</taxon>
        <taxon>Cercopithecinae</taxon>
        <taxon>Papio</taxon>
    </lineage>
</organism>
<feature type="chain" id="PRO_5035273819" evidence="1">
    <location>
        <begin position="17"/>
        <end position="116"/>
    </location>
</feature>
<feature type="signal peptide" evidence="1">
    <location>
        <begin position="1"/>
        <end position="16"/>
    </location>
</feature>
<accession>A0A8I5R0H0</accession>
<dbReference type="GeneTree" id="ENSGT00940000170471"/>
<keyword evidence="3" id="KW-1185">Reference proteome</keyword>
<reference evidence="2" key="2">
    <citation type="submission" date="2025-08" db="UniProtKB">
        <authorList>
            <consortium name="Ensembl"/>
        </authorList>
    </citation>
    <scope>IDENTIFICATION</scope>
</reference>
<evidence type="ECO:0000313" key="2">
    <source>
        <dbReference type="Ensembl" id="ENSPANP00000052717.1"/>
    </source>
</evidence>